<accession>A0A0F7SSB7</accession>
<feature type="domain" description="SH3" evidence="13">
    <location>
        <begin position="1"/>
        <end position="68"/>
    </location>
</feature>
<dbReference type="GO" id="GO:0006897">
    <property type="term" value="P:endocytosis"/>
    <property type="evidence" value="ECO:0007669"/>
    <property type="project" value="UniProtKB-KW"/>
</dbReference>
<evidence type="ECO:0000256" key="12">
    <source>
        <dbReference type="SAM" id="MobiDB-lite"/>
    </source>
</evidence>
<keyword evidence="7" id="KW-0254">Endocytosis</keyword>
<feature type="compositionally biased region" description="Basic and acidic residues" evidence="12">
    <location>
        <begin position="407"/>
        <end position="450"/>
    </location>
</feature>
<dbReference type="PANTHER" id="PTHR15735">
    <property type="entry name" value="FCH AND DOUBLE SH3 DOMAINS PROTEIN"/>
    <property type="match status" value="1"/>
</dbReference>
<dbReference type="GO" id="GO:0042802">
    <property type="term" value="F:identical protein binding"/>
    <property type="evidence" value="ECO:0007669"/>
    <property type="project" value="InterPro"/>
</dbReference>
<dbReference type="SMART" id="SM00326">
    <property type="entry name" value="SH3"/>
    <property type="match status" value="3"/>
</dbReference>
<feature type="compositionally biased region" description="Pro residues" evidence="12">
    <location>
        <begin position="766"/>
        <end position="783"/>
    </location>
</feature>
<evidence type="ECO:0000256" key="10">
    <source>
        <dbReference type="ARBA" id="ARBA00023212"/>
    </source>
</evidence>
<keyword evidence="8" id="KW-0967">Endosome</keyword>
<feature type="region of interest" description="Disordered" evidence="12">
    <location>
        <begin position="851"/>
        <end position="1020"/>
    </location>
</feature>
<keyword evidence="10" id="KW-0206">Cytoskeleton</keyword>
<dbReference type="PRINTS" id="PR00452">
    <property type="entry name" value="SH3DOMAIN"/>
</dbReference>
<dbReference type="GO" id="GO:0010008">
    <property type="term" value="C:endosome membrane"/>
    <property type="evidence" value="ECO:0007669"/>
    <property type="project" value="UniProtKB-SubCell"/>
</dbReference>
<dbReference type="Pfam" id="PF00018">
    <property type="entry name" value="SH3_1"/>
    <property type="match status" value="3"/>
</dbReference>
<dbReference type="SUPFAM" id="SSF50044">
    <property type="entry name" value="SH3-domain"/>
    <property type="match status" value="3"/>
</dbReference>
<feature type="region of interest" description="Disordered" evidence="12">
    <location>
        <begin position="368"/>
        <end position="508"/>
    </location>
</feature>
<comment type="similarity">
    <text evidence="4">Belongs to the SLA1 family.</text>
</comment>
<dbReference type="InterPro" id="IPR035800">
    <property type="entry name" value="Sla1_SH3_1"/>
</dbReference>
<sequence>MFGLYKALYDYTPQDPETELALAEDQELYIIDKEDDQWWKAKVKLDQASEEEGAVGLVPSNYVEEMSPLYLARAIYAYAATNDEELTMNEDDPLQVFEKDDEWLLVKLQSDANKLGYVPASYVQEEEGTGESDAFGGVSAETESPTEPAAAYTDPAELAAASRNKAKADAIQTWVVSELDDKKKKKKGTLGVGNGAIFFASESDKTPIQQHPISAVTSVTHDHKDLSLHITGLAAPLNFHSSSRDETDEIVSKLRTSKDLSGGAFSAVDEPIIGAPPTLPQLTTSTSTKNVRWASSPITESHPAENSDAAAAVALYDFEAQGEDELNLTEGENLVILDQSAEDWWKVRNERGEEGVVPAQYVEVGSAGVDNSVGNSAEDYEAEERESAAREAAEAEAEANAKAQRRREREEAEAAQEAEARRVRREQEDRRRQKVEEKMRREDEAAERQRARQQGAPQPPQIRSRPSHSEAVNRDIPIPKDRSMPDRPQKASSSGRSRPSANRVRTWHDKSGQFKVEAEFLGLKEGKIRLHKLNGVVIEVPLEKMSPEDREYIDRGMDRRPAHPAMNEDDLPLAQSHPHKSRPTSSVSRDTSSSSRPSSSAQSQSQSRPTPVKKPTIDWFEFFLNAGCDMDDCTRYAAAFERDKIDTTILPDLDASTLRSLGLREGDVIRVRKAISARNPPKDKETKKQIESDEALARRLQQEEQSGRVSSPSAATTNNSASLFTSSDGSLKNQTRRGRPERKSTTSSVDATSIATAGDLLRENPSPAPPVVVSPAPSPPVVEPAPKSVPAVNGFDDDAWTPRPSSAKPTTPTPVAPPIQAPVSVAPPIQPATQGASSAFDFLAQIGQARPPSAPIQQPLTTGMSNLSIGSGGSPAPQPTSVPQSFHNGLGFSGSPAPMGQLLQSQQTGAFQQQQQPQQTGPRGPLAPVPQNQGLLNPLIPTATGFGQFIPTRPQQSTSPFQQQQPQMTGYQQQQPTGFQQQQPTGFQQQQPTGFQQTQMTGYQPSGGFMPQMTGMNSNYQQGQVNANANALSSADQFNALASARVQPTPQSQQQSFNPSNVFAAMKNNKGVLDASAAPQSSDKYDALRPQVTGFPGMMMQQPQQTGFMQPQATGYPMGGMGMQPPLQQQQFMQPQATGFMGPQSTGFNPYQQQQQTGYRGF</sequence>
<dbReference type="InterPro" id="IPR056996">
    <property type="entry name" value="PH_SLA1"/>
</dbReference>
<keyword evidence="6 11" id="KW-0728">SH3 domain</keyword>
<feature type="compositionally biased region" description="Polar residues" evidence="12">
    <location>
        <begin position="855"/>
        <end position="869"/>
    </location>
</feature>
<dbReference type="GO" id="GO:0030674">
    <property type="term" value="F:protein-macromolecule adaptor activity"/>
    <property type="evidence" value="ECO:0007669"/>
    <property type="project" value="InterPro"/>
</dbReference>
<feature type="region of interest" description="Disordered" evidence="12">
    <location>
        <begin position="126"/>
        <end position="150"/>
    </location>
</feature>
<evidence type="ECO:0000256" key="9">
    <source>
        <dbReference type="ARBA" id="ARBA00023203"/>
    </source>
</evidence>
<dbReference type="PROSITE" id="PS50002">
    <property type="entry name" value="SH3"/>
    <property type="match status" value="3"/>
</dbReference>
<dbReference type="EMBL" id="LN483142">
    <property type="protein sequence ID" value="CED82923.1"/>
    <property type="molecule type" value="Genomic_DNA"/>
</dbReference>
<name>A0A0F7SSB7_PHARH</name>
<dbReference type="GO" id="GO:0005886">
    <property type="term" value="C:plasma membrane"/>
    <property type="evidence" value="ECO:0007669"/>
    <property type="project" value="UniProtKB-SubCell"/>
</dbReference>
<dbReference type="Gene3D" id="2.30.30.700">
    <property type="entry name" value="SLA1 homology domain 1"/>
    <property type="match status" value="1"/>
</dbReference>
<evidence type="ECO:0000313" key="14">
    <source>
        <dbReference type="EMBL" id="CED82923.1"/>
    </source>
</evidence>
<feature type="region of interest" description="Disordered" evidence="12">
    <location>
        <begin position="1143"/>
        <end position="1162"/>
    </location>
</feature>
<proteinExistence type="inferred from homology"/>
<evidence type="ECO:0000256" key="11">
    <source>
        <dbReference type="PROSITE-ProRule" id="PRU00192"/>
    </source>
</evidence>
<evidence type="ECO:0000256" key="6">
    <source>
        <dbReference type="ARBA" id="ARBA00022443"/>
    </source>
</evidence>
<dbReference type="Gene3D" id="1.10.150.50">
    <property type="entry name" value="Transcription Factor, Ets-1"/>
    <property type="match status" value="1"/>
</dbReference>
<dbReference type="GO" id="GO:0030479">
    <property type="term" value="C:actin cortical patch"/>
    <property type="evidence" value="ECO:0007669"/>
    <property type="project" value="UniProtKB-SubCell"/>
</dbReference>
<dbReference type="Pfam" id="PF03983">
    <property type="entry name" value="SHD1"/>
    <property type="match status" value="1"/>
</dbReference>
<feature type="compositionally biased region" description="Low complexity" evidence="12">
    <location>
        <begin position="583"/>
        <end position="610"/>
    </location>
</feature>
<dbReference type="InterPro" id="IPR007131">
    <property type="entry name" value="SHD1"/>
</dbReference>
<evidence type="ECO:0000256" key="1">
    <source>
        <dbReference type="ARBA" id="ARBA00004125"/>
    </source>
</evidence>
<feature type="compositionally biased region" description="Low complexity" evidence="12">
    <location>
        <begin position="951"/>
        <end position="999"/>
    </location>
</feature>
<feature type="compositionally biased region" description="Polar residues" evidence="12">
    <location>
        <begin position="490"/>
        <end position="500"/>
    </location>
</feature>
<organism evidence="14">
    <name type="scientific">Phaffia rhodozyma</name>
    <name type="common">Yeast</name>
    <name type="synonym">Xanthophyllomyces dendrorhous</name>
    <dbReference type="NCBI Taxonomy" id="264483"/>
    <lineage>
        <taxon>Eukaryota</taxon>
        <taxon>Fungi</taxon>
        <taxon>Dikarya</taxon>
        <taxon>Basidiomycota</taxon>
        <taxon>Agaricomycotina</taxon>
        <taxon>Tremellomycetes</taxon>
        <taxon>Cystofilobasidiales</taxon>
        <taxon>Mrakiaceae</taxon>
        <taxon>Phaffia</taxon>
    </lineage>
</organism>
<feature type="region of interest" description="Disordered" evidence="12">
    <location>
        <begin position="559"/>
        <end position="613"/>
    </location>
</feature>
<evidence type="ECO:0000256" key="5">
    <source>
        <dbReference type="ARBA" id="ARBA00020357"/>
    </source>
</evidence>
<dbReference type="Pfam" id="PF24081">
    <property type="entry name" value="PH_SLA1"/>
    <property type="match status" value="1"/>
</dbReference>
<dbReference type="AlphaFoldDB" id="A0A0F7SSB7"/>
<feature type="compositionally biased region" description="Low complexity" evidence="12">
    <location>
        <begin position="901"/>
        <end position="926"/>
    </location>
</feature>
<dbReference type="InterPro" id="IPR013761">
    <property type="entry name" value="SAM/pointed_sf"/>
</dbReference>
<feature type="domain" description="SH3" evidence="13">
    <location>
        <begin position="307"/>
        <end position="367"/>
    </location>
</feature>
<dbReference type="PANTHER" id="PTHR15735:SF21">
    <property type="entry name" value="PROTEIN NERVOUS WRECK"/>
    <property type="match status" value="1"/>
</dbReference>
<feature type="compositionally biased region" description="Basic and acidic residues" evidence="12">
    <location>
        <begin position="467"/>
        <end position="489"/>
    </location>
</feature>
<dbReference type="GO" id="GO:0003779">
    <property type="term" value="F:actin binding"/>
    <property type="evidence" value="ECO:0007669"/>
    <property type="project" value="UniProtKB-KW"/>
</dbReference>
<dbReference type="Gene3D" id="2.30.30.40">
    <property type="entry name" value="SH3 Domains"/>
    <property type="match status" value="3"/>
</dbReference>
<feature type="compositionally biased region" description="Low complexity" evidence="12">
    <location>
        <begin position="710"/>
        <end position="727"/>
    </location>
</feature>
<feature type="domain" description="SH3" evidence="13">
    <location>
        <begin position="69"/>
        <end position="128"/>
    </location>
</feature>
<dbReference type="InterPro" id="IPR001452">
    <property type="entry name" value="SH3_domain"/>
</dbReference>
<comment type="subcellular location">
    <subcellularLocation>
        <location evidence="3">Cell membrane</location>
        <topology evidence="3">Peripheral membrane protein</topology>
        <orientation evidence="3">Cytoplasmic side</orientation>
    </subcellularLocation>
    <subcellularLocation>
        <location evidence="2">Cytoplasm</location>
        <location evidence="2">Cytoskeleton</location>
        <location evidence="2">Actin patch</location>
    </subcellularLocation>
    <subcellularLocation>
        <location evidence="1">Endosome membrane</location>
        <topology evidence="1">Peripheral membrane protein</topology>
        <orientation evidence="1">Cytoplasmic side</orientation>
    </subcellularLocation>
</comment>
<reference evidence="14" key="1">
    <citation type="submission" date="2014-08" db="EMBL/GenBank/DDBJ databases">
        <authorList>
            <person name="Sharma Rahul"/>
            <person name="Thines Marco"/>
        </authorList>
    </citation>
    <scope>NUCLEOTIDE SEQUENCE</scope>
</reference>
<dbReference type="CDD" id="cd11773">
    <property type="entry name" value="SH3_Sla1p_1"/>
    <property type="match status" value="1"/>
</dbReference>
<feature type="compositionally biased region" description="Low complexity" evidence="12">
    <location>
        <begin position="139"/>
        <end position="150"/>
    </location>
</feature>
<feature type="region of interest" description="Disordered" evidence="12">
    <location>
        <begin position="698"/>
        <end position="817"/>
    </location>
</feature>
<keyword evidence="10" id="KW-0963">Cytoplasm</keyword>
<feature type="compositionally biased region" description="Low complexity" evidence="12">
    <location>
        <begin position="801"/>
        <end position="810"/>
    </location>
</feature>
<dbReference type="GO" id="GO:0043130">
    <property type="term" value="F:ubiquitin binding"/>
    <property type="evidence" value="ECO:0007669"/>
    <property type="project" value="InterPro"/>
</dbReference>
<evidence type="ECO:0000256" key="8">
    <source>
        <dbReference type="ARBA" id="ARBA00022753"/>
    </source>
</evidence>
<dbReference type="InterPro" id="IPR036028">
    <property type="entry name" value="SH3-like_dom_sf"/>
</dbReference>
<feature type="compositionally biased region" description="Polar residues" evidence="12">
    <location>
        <begin position="745"/>
        <end position="755"/>
    </location>
</feature>
<protein>
    <recommendedName>
        <fullName evidence="5">Actin cytoskeleton-regulatory complex protein SLA1</fullName>
    </recommendedName>
</protein>
<evidence type="ECO:0000256" key="4">
    <source>
        <dbReference type="ARBA" id="ARBA00007948"/>
    </source>
</evidence>
<evidence type="ECO:0000256" key="3">
    <source>
        <dbReference type="ARBA" id="ARBA00004413"/>
    </source>
</evidence>
<evidence type="ECO:0000256" key="2">
    <source>
        <dbReference type="ARBA" id="ARBA00004134"/>
    </source>
</evidence>
<evidence type="ECO:0000259" key="13">
    <source>
        <dbReference type="PROSITE" id="PS50002"/>
    </source>
</evidence>
<keyword evidence="9" id="KW-0009">Actin-binding</keyword>
<evidence type="ECO:0000256" key="7">
    <source>
        <dbReference type="ARBA" id="ARBA00022583"/>
    </source>
</evidence>